<keyword evidence="1" id="KW-0479">Metal-binding</keyword>
<name>A0A1Y6FXW5_9GAMM</name>
<dbReference type="OrthoDB" id="9784378at2"/>
<dbReference type="InterPro" id="IPR050884">
    <property type="entry name" value="CNP_phosphodiesterase-III"/>
</dbReference>
<reference evidence="7" key="1">
    <citation type="submission" date="2017-04" db="EMBL/GenBank/DDBJ databases">
        <authorList>
            <person name="Varghese N."/>
            <person name="Submissions S."/>
        </authorList>
    </citation>
    <scope>NUCLEOTIDE SEQUENCE [LARGE SCALE GENOMIC DNA]</scope>
</reference>
<dbReference type="PANTHER" id="PTHR42988:SF2">
    <property type="entry name" value="CYCLIC NUCLEOTIDE PHOSPHODIESTERASE CBUA0032-RELATED"/>
    <property type="match status" value="1"/>
</dbReference>
<dbReference type="Pfam" id="PF00149">
    <property type="entry name" value="Metallophos"/>
    <property type="match status" value="1"/>
</dbReference>
<evidence type="ECO:0000256" key="4">
    <source>
        <dbReference type="ARBA" id="ARBA00025742"/>
    </source>
</evidence>
<gene>
    <name evidence="6" type="ORF">SAMN06297229_2398</name>
</gene>
<dbReference type="GO" id="GO:0016787">
    <property type="term" value="F:hydrolase activity"/>
    <property type="evidence" value="ECO:0007669"/>
    <property type="project" value="UniProtKB-KW"/>
</dbReference>
<evidence type="ECO:0000259" key="5">
    <source>
        <dbReference type="Pfam" id="PF00149"/>
    </source>
</evidence>
<evidence type="ECO:0000256" key="1">
    <source>
        <dbReference type="ARBA" id="ARBA00022723"/>
    </source>
</evidence>
<dbReference type="InterPro" id="IPR029052">
    <property type="entry name" value="Metallo-depent_PP-like"/>
</dbReference>
<evidence type="ECO:0000256" key="3">
    <source>
        <dbReference type="ARBA" id="ARBA00023004"/>
    </source>
</evidence>
<dbReference type="Proteomes" id="UP000194450">
    <property type="component" value="Unassembled WGS sequence"/>
</dbReference>
<dbReference type="EMBL" id="FXWH01000004">
    <property type="protein sequence ID" value="SMQ80779.1"/>
    <property type="molecule type" value="Genomic_DNA"/>
</dbReference>
<organism evidence="6 7">
    <name type="scientific">Pseudidiomarina planktonica</name>
    <dbReference type="NCBI Taxonomy" id="1323738"/>
    <lineage>
        <taxon>Bacteria</taxon>
        <taxon>Pseudomonadati</taxon>
        <taxon>Pseudomonadota</taxon>
        <taxon>Gammaproteobacteria</taxon>
        <taxon>Alteromonadales</taxon>
        <taxon>Idiomarinaceae</taxon>
        <taxon>Pseudidiomarina</taxon>
    </lineage>
</organism>
<dbReference type="AlphaFoldDB" id="A0A1Y6FXW5"/>
<dbReference type="SUPFAM" id="SSF56300">
    <property type="entry name" value="Metallo-dependent phosphatases"/>
    <property type="match status" value="1"/>
</dbReference>
<dbReference type="InterPro" id="IPR004843">
    <property type="entry name" value="Calcineurin-like_PHP"/>
</dbReference>
<dbReference type="PANTHER" id="PTHR42988">
    <property type="entry name" value="PHOSPHOHYDROLASE"/>
    <property type="match status" value="1"/>
</dbReference>
<dbReference type="GO" id="GO:0046872">
    <property type="term" value="F:metal ion binding"/>
    <property type="evidence" value="ECO:0007669"/>
    <property type="project" value="UniProtKB-KW"/>
</dbReference>
<accession>A0A1Y6FXW5</accession>
<comment type="similarity">
    <text evidence="4">Belongs to the cyclic nucleotide phosphodiesterase class-III family.</text>
</comment>
<dbReference type="RefSeq" id="WP_157984170.1">
    <property type="nucleotide sequence ID" value="NZ_FXWH01000004.1"/>
</dbReference>
<protein>
    <submittedName>
        <fullName evidence="6">Icc protein</fullName>
    </submittedName>
</protein>
<sequence length="262" mass="28910">MSAAVQTPVSVIQITDCHLFSDPDARLAGVDTKANLTCVLEHMARYFLPQSIILTGDLSHDANPDTLAWLQAQCLQHFPGSSWFWLPGNHDDPASLAQQFDQLNPLRDWQQNGWQVCLLNSHSGRPEGVLLNSELARIEALAQQGLPVALFVHHHPVKLGCFIDRHMLAEADPLLQLLTQYPTIKLLAHGHTHQESRLQYAQAAILGCPATSVQFQPKAPEFELAGTKPGYRWLQLQQNGTFTSGVVRVVDGSVADVTQGVY</sequence>
<keyword evidence="3" id="KW-0408">Iron</keyword>
<evidence type="ECO:0000313" key="7">
    <source>
        <dbReference type="Proteomes" id="UP000194450"/>
    </source>
</evidence>
<proteinExistence type="inferred from homology"/>
<keyword evidence="2" id="KW-0378">Hydrolase</keyword>
<dbReference type="Gene3D" id="3.60.21.10">
    <property type="match status" value="1"/>
</dbReference>
<evidence type="ECO:0000313" key="6">
    <source>
        <dbReference type="EMBL" id="SMQ80779.1"/>
    </source>
</evidence>
<keyword evidence="7" id="KW-1185">Reference proteome</keyword>
<feature type="domain" description="Calcineurin-like phosphoesterase" evidence="5">
    <location>
        <begin position="11"/>
        <end position="194"/>
    </location>
</feature>
<evidence type="ECO:0000256" key="2">
    <source>
        <dbReference type="ARBA" id="ARBA00022801"/>
    </source>
</evidence>